<feature type="region of interest" description="Disordered" evidence="16">
    <location>
        <begin position="299"/>
        <end position="382"/>
    </location>
</feature>
<feature type="compositionally biased region" description="Basic residues" evidence="16">
    <location>
        <begin position="658"/>
        <end position="667"/>
    </location>
</feature>
<evidence type="ECO:0000256" key="9">
    <source>
        <dbReference type="ARBA" id="ARBA00022989"/>
    </source>
</evidence>
<dbReference type="InterPro" id="IPR013320">
    <property type="entry name" value="ConA-like_dom_sf"/>
</dbReference>
<dbReference type="GO" id="GO:0051082">
    <property type="term" value="F:unfolded protein binding"/>
    <property type="evidence" value="ECO:0007669"/>
    <property type="project" value="InterPro"/>
</dbReference>
<evidence type="ECO:0000256" key="1">
    <source>
        <dbReference type="ARBA" id="ARBA00004115"/>
    </source>
</evidence>
<feature type="compositionally biased region" description="Basic and acidic residues" evidence="16">
    <location>
        <begin position="555"/>
        <end position="566"/>
    </location>
</feature>
<dbReference type="SUPFAM" id="SSF63887">
    <property type="entry name" value="P-domain of calnexin/calreticulin"/>
    <property type="match status" value="1"/>
</dbReference>
<feature type="disulfide bond" evidence="14">
    <location>
        <begin position="197"/>
        <end position="231"/>
    </location>
</feature>
<feature type="compositionally biased region" description="Basic and acidic residues" evidence="16">
    <location>
        <begin position="318"/>
        <end position="356"/>
    </location>
</feature>
<keyword evidence="7 15" id="KW-0256">Endoplasmic reticulum</keyword>
<evidence type="ECO:0000256" key="4">
    <source>
        <dbReference type="ARBA" id="ARBA00022692"/>
    </source>
</evidence>
<proteinExistence type="inferred from homology"/>
<evidence type="ECO:0000256" key="14">
    <source>
        <dbReference type="PIRSR" id="PIRSR601580-3"/>
    </source>
</evidence>
<evidence type="ECO:0000256" key="5">
    <source>
        <dbReference type="ARBA" id="ARBA00022729"/>
    </source>
</evidence>
<evidence type="ECO:0000256" key="7">
    <source>
        <dbReference type="ARBA" id="ARBA00022824"/>
    </source>
</evidence>
<dbReference type="GO" id="GO:0036503">
    <property type="term" value="P:ERAD pathway"/>
    <property type="evidence" value="ECO:0007669"/>
    <property type="project" value="TreeGrafter"/>
</dbReference>
<keyword evidence="18" id="KW-1185">Reference proteome</keyword>
<feature type="region of interest" description="Disordered" evidence="16">
    <location>
        <begin position="548"/>
        <end position="667"/>
    </location>
</feature>
<dbReference type="GO" id="GO:0006457">
    <property type="term" value="P:protein folding"/>
    <property type="evidence" value="ECO:0007669"/>
    <property type="project" value="InterPro"/>
</dbReference>
<dbReference type="PANTHER" id="PTHR11073:SF1">
    <property type="entry name" value="CALNEXIN 14D-RELATED"/>
    <property type="match status" value="1"/>
</dbReference>
<protein>
    <submittedName>
        <fullName evidence="17">CANX protein</fullName>
    </submittedName>
</protein>
<comment type="similarity">
    <text evidence="2 15">Belongs to the calreticulin family.</text>
</comment>
<evidence type="ECO:0000256" key="10">
    <source>
        <dbReference type="ARBA" id="ARBA00022990"/>
    </source>
</evidence>
<dbReference type="InterPro" id="IPR018124">
    <property type="entry name" value="Calret/calnex_CS"/>
</dbReference>
<gene>
    <name evidence="17" type="primary">CANX</name>
    <name evidence="17" type="ORF">BLAG_LOCUS20756</name>
</gene>
<organism evidence="17 18">
    <name type="scientific">Branchiostoma lanceolatum</name>
    <name type="common">Common lancelet</name>
    <name type="synonym">Amphioxus lanceolatum</name>
    <dbReference type="NCBI Taxonomy" id="7740"/>
    <lineage>
        <taxon>Eukaryota</taxon>
        <taxon>Metazoa</taxon>
        <taxon>Chordata</taxon>
        <taxon>Cephalochordata</taxon>
        <taxon>Leptocardii</taxon>
        <taxon>Amphioxiformes</taxon>
        <taxon>Branchiostomatidae</taxon>
        <taxon>Branchiostoma</taxon>
    </lineage>
</organism>
<keyword evidence="11 15" id="KW-0472">Membrane</keyword>
<feature type="compositionally biased region" description="Basic and acidic residues" evidence="16">
    <location>
        <begin position="631"/>
        <end position="640"/>
    </location>
</feature>
<feature type="transmembrane region" description="Helical" evidence="15">
    <location>
        <begin position="521"/>
        <end position="546"/>
    </location>
</feature>
<sequence>MPGKGEFLFLVILVPVLRLKPVSFKYFVHHVLFVSGLRNDRLFKRLVSNKMLLRLSLVVLLLLQLGWSVHAQDEETVEVEEGTEEAEQEEVKPLYSPPTATGETYFTDHFLSEESFKQKWILSEAKKEGVNEDIAKYDGKWAVEEPEEQAMSGDLGLVLKDRAKHHAVSAKLDKPFKFDGKPLVVQYEVRFQKGMECGGAYIKLLSDVPGLDLKNFQDKTGYTIMFGPDKCGVDTKLHFIFRHKNPNNGSYEEKHSKKPTMDLVNVFTDKQTHLFTLIVNPDNSFEVFVDQTLVNSGNLLQDVSPPVNPPQEVEDPDDSKPEDWDEREKIPDPDATKPEDWNEDAPRKIVDPDATKPDGWLDDEDEFVPDPGAVKPEDWDDEMDGEWEAPQIENPRCEAAPGCGEWSPPMIDNPEYKGKWKAPMIANPNYKGIWKPRMIPNPDYFEDLSPYAMTPIGAVGLELWAMTEDVLFDNFIITNEKTVADEWAKASWKLKSHEEAREKAQKSFIESVVFAAYERPWLWVVYIMVVIIPVILFIHFCCPATIPKKKSAHPKKTDAITPDDKLPKKKKADLNAKPAEAGQGDAMAEEDQKAGAEDEAAGDDAAEEEEVPEAEEKDGEEQEAPEEDQQEERKPSKSDLEATEQPEALAEEGSPRTSARKRKVRKD</sequence>
<feature type="compositionally biased region" description="Acidic residues" evidence="16">
    <location>
        <begin position="597"/>
        <end position="630"/>
    </location>
</feature>
<keyword evidence="3" id="KW-0597">Phosphoprotein</keyword>
<dbReference type="Pfam" id="PF00262">
    <property type="entry name" value="Calreticulin"/>
    <property type="match status" value="1"/>
</dbReference>
<keyword evidence="13 15" id="KW-0143">Chaperone</keyword>
<evidence type="ECO:0000256" key="8">
    <source>
        <dbReference type="ARBA" id="ARBA00022837"/>
    </source>
</evidence>
<evidence type="ECO:0000256" key="11">
    <source>
        <dbReference type="ARBA" id="ARBA00023136"/>
    </source>
</evidence>
<keyword evidence="5" id="KW-0732">Signal</keyword>
<evidence type="ECO:0000256" key="13">
    <source>
        <dbReference type="ARBA" id="ARBA00023186"/>
    </source>
</evidence>
<dbReference type="GO" id="GO:0005789">
    <property type="term" value="C:endoplasmic reticulum membrane"/>
    <property type="evidence" value="ECO:0007669"/>
    <property type="project" value="UniProtKB-SubCell"/>
</dbReference>
<dbReference type="Proteomes" id="UP000838412">
    <property type="component" value="Chromosome 6"/>
</dbReference>
<dbReference type="PANTHER" id="PTHR11073">
    <property type="entry name" value="CALRETICULIN AND CALNEXIN"/>
    <property type="match status" value="1"/>
</dbReference>
<dbReference type="PRINTS" id="PR00626">
    <property type="entry name" value="CALRETICULIN"/>
</dbReference>
<evidence type="ECO:0000256" key="15">
    <source>
        <dbReference type="RuleBase" id="RU362126"/>
    </source>
</evidence>
<dbReference type="GO" id="GO:0005509">
    <property type="term" value="F:calcium ion binding"/>
    <property type="evidence" value="ECO:0007669"/>
    <property type="project" value="InterPro"/>
</dbReference>
<comment type="subcellular location">
    <subcellularLocation>
        <location evidence="1">Endoplasmic reticulum membrane</location>
        <topology evidence="1">Single-pass type I membrane protein</topology>
    </subcellularLocation>
</comment>
<keyword evidence="6" id="KW-0677">Repeat</keyword>
<dbReference type="OrthoDB" id="1938156at2759"/>
<dbReference type="Gene3D" id="2.10.250.10">
    <property type="entry name" value="Calreticulin/calnexin, P domain"/>
    <property type="match status" value="1"/>
</dbReference>
<dbReference type="SUPFAM" id="SSF49899">
    <property type="entry name" value="Concanavalin A-like lectins/glucanases"/>
    <property type="match status" value="1"/>
</dbReference>
<evidence type="ECO:0000313" key="17">
    <source>
        <dbReference type="EMBL" id="CAH1267380.1"/>
    </source>
</evidence>
<dbReference type="EMBL" id="OV696691">
    <property type="protein sequence ID" value="CAH1267380.1"/>
    <property type="molecule type" value="Genomic_DNA"/>
</dbReference>
<keyword evidence="12 14" id="KW-1015">Disulfide bond</keyword>
<evidence type="ECO:0000256" key="2">
    <source>
        <dbReference type="ARBA" id="ARBA00010983"/>
    </source>
</evidence>
<evidence type="ECO:0000256" key="3">
    <source>
        <dbReference type="ARBA" id="ARBA00022553"/>
    </source>
</evidence>
<dbReference type="PROSITE" id="PS00803">
    <property type="entry name" value="CALRETICULIN_1"/>
    <property type="match status" value="1"/>
</dbReference>
<evidence type="ECO:0000256" key="12">
    <source>
        <dbReference type="ARBA" id="ARBA00023157"/>
    </source>
</evidence>
<evidence type="ECO:0000256" key="16">
    <source>
        <dbReference type="SAM" id="MobiDB-lite"/>
    </source>
</evidence>
<accession>A0A8K0A4J3</accession>
<dbReference type="InterPro" id="IPR009033">
    <property type="entry name" value="Calreticulin/calnexin_P_dom_sf"/>
</dbReference>
<dbReference type="AlphaFoldDB" id="A0A8K0A4J3"/>
<dbReference type="FunFam" id="2.10.250.10:FF:000001">
    <property type="entry name" value="Calnexin homolog"/>
    <property type="match status" value="1"/>
</dbReference>
<dbReference type="FunFam" id="2.60.120.200:FF:000430">
    <property type="entry name" value="Si:ch211-274f20.2"/>
    <property type="match status" value="1"/>
</dbReference>
<keyword evidence="4 15" id="KW-0812">Transmembrane</keyword>
<evidence type="ECO:0000313" key="18">
    <source>
        <dbReference type="Proteomes" id="UP000838412"/>
    </source>
</evidence>
<keyword evidence="10" id="KW-0007">Acetylation</keyword>
<keyword evidence="9 15" id="KW-1133">Transmembrane helix</keyword>
<evidence type="ECO:0000256" key="6">
    <source>
        <dbReference type="ARBA" id="ARBA00022737"/>
    </source>
</evidence>
<dbReference type="InterPro" id="IPR001580">
    <property type="entry name" value="Calret/calnex"/>
</dbReference>
<reference evidence="17" key="1">
    <citation type="submission" date="2022-01" db="EMBL/GenBank/DDBJ databases">
        <authorList>
            <person name="Braso-Vives M."/>
        </authorList>
    </citation>
    <scope>NUCLEOTIDE SEQUENCE</scope>
</reference>
<keyword evidence="8" id="KW-0106">Calcium</keyword>
<dbReference type="PROSITE" id="PS00804">
    <property type="entry name" value="CALRETICULIN_2"/>
    <property type="match status" value="1"/>
</dbReference>
<dbReference type="Gene3D" id="2.60.120.200">
    <property type="match status" value="1"/>
</dbReference>
<name>A0A8K0A4J3_BRALA</name>